<dbReference type="InterPro" id="IPR009038">
    <property type="entry name" value="GOLD_dom"/>
</dbReference>
<dbReference type="Proteomes" id="UP000215902">
    <property type="component" value="Unassembled WGS sequence"/>
</dbReference>
<comment type="caution">
    <text evidence="3">The sequence shown here is derived from an EMBL/GenBank/DDBJ whole genome shotgun (WGS) entry which is preliminary data.</text>
</comment>
<sequence>VLKVSANPLLPKYSIMKSTLLFISSILLLFAVDQVFSLRFHLPSNAKKCFREEIHKNVLVKGDYSISDDPNQKVTIKVKM</sequence>
<protein>
    <recommendedName>
        <fullName evidence="2">GOLD domain-containing protein</fullName>
    </recommendedName>
</protein>
<reference evidence="3 4" key="1">
    <citation type="submission" date="2017-06" db="EMBL/GenBank/DDBJ databases">
        <title>A platform for efficient transgenesis in Macrostomum lignano, a flatworm model organism for stem cell research.</title>
        <authorList>
            <person name="Berezikov E."/>
        </authorList>
    </citation>
    <scope>NUCLEOTIDE SEQUENCE [LARGE SCALE GENOMIC DNA]</scope>
    <source>
        <strain evidence="3">DV1</strain>
        <tissue evidence="3">Whole organism</tissue>
    </source>
</reference>
<gene>
    <name evidence="3" type="ORF">BOX15_Mlig008263g4</name>
</gene>
<keyword evidence="4" id="KW-1185">Reference proteome</keyword>
<keyword evidence="1" id="KW-0812">Transmembrane</keyword>
<name>A0A267DZX8_9PLAT</name>
<evidence type="ECO:0000313" key="3">
    <source>
        <dbReference type="EMBL" id="PAA54224.1"/>
    </source>
</evidence>
<dbReference type="AlphaFoldDB" id="A0A267DZX8"/>
<keyword evidence="1" id="KW-0472">Membrane</keyword>
<proteinExistence type="predicted"/>
<dbReference type="EMBL" id="NIVC01002948">
    <property type="protein sequence ID" value="PAA54224.1"/>
    <property type="molecule type" value="Genomic_DNA"/>
</dbReference>
<dbReference type="STRING" id="282301.A0A267DZX8"/>
<feature type="non-terminal residue" evidence="3">
    <location>
        <position position="80"/>
    </location>
</feature>
<dbReference type="Pfam" id="PF01105">
    <property type="entry name" value="EMP24_GP25L"/>
    <property type="match status" value="1"/>
</dbReference>
<feature type="non-terminal residue" evidence="3">
    <location>
        <position position="1"/>
    </location>
</feature>
<feature type="transmembrane region" description="Helical" evidence="1">
    <location>
        <begin position="20"/>
        <end position="42"/>
    </location>
</feature>
<evidence type="ECO:0000259" key="2">
    <source>
        <dbReference type="Pfam" id="PF01105"/>
    </source>
</evidence>
<accession>A0A267DZX8</accession>
<evidence type="ECO:0000313" key="4">
    <source>
        <dbReference type="Proteomes" id="UP000215902"/>
    </source>
</evidence>
<evidence type="ECO:0000256" key="1">
    <source>
        <dbReference type="SAM" id="Phobius"/>
    </source>
</evidence>
<keyword evidence="1" id="KW-1133">Transmembrane helix</keyword>
<feature type="domain" description="GOLD" evidence="2">
    <location>
        <begin position="38"/>
        <end position="79"/>
    </location>
</feature>
<organism evidence="3 4">
    <name type="scientific">Macrostomum lignano</name>
    <dbReference type="NCBI Taxonomy" id="282301"/>
    <lineage>
        <taxon>Eukaryota</taxon>
        <taxon>Metazoa</taxon>
        <taxon>Spiralia</taxon>
        <taxon>Lophotrochozoa</taxon>
        <taxon>Platyhelminthes</taxon>
        <taxon>Rhabditophora</taxon>
        <taxon>Macrostomorpha</taxon>
        <taxon>Macrostomida</taxon>
        <taxon>Macrostomidae</taxon>
        <taxon>Macrostomum</taxon>
    </lineage>
</organism>